<evidence type="ECO:0000313" key="4">
    <source>
        <dbReference type="EMBL" id="KAB8033416.1"/>
    </source>
</evidence>
<proteinExistence type="inferred from homology"/>
<keyword evidence="5" id="KW-1185">Reference proteome</keyword>
<gene>
    <name evidence="4" type="ORF">GCL57_01565</name>
</gene>
<comment type="caution">
    <text evidence="4">The sequence shown here is derived from an EMBL/GenBank/DDBJ whole genome shotgun (WGS) entry which is preliminary data.</text>
</comment>
<dbReference type="PANTHER" id="PTHR11527">
    <property type="entry name" value="HEAT-SHOCK PROTEIN 20 FAMILY MEMBER"/>
    <property type="match status" value="1"/>
</dbReference>
<dbReference type="CDD" id="cd06464">
    <property type="entry name" value="ACD_sHsps-like"/>
    <property type="match status" value="1"/>
</dbReference>
<dbReference type="Gene3D" id="2.60.40.790">
    <property type="match status" value="1"/>
</dbReference>
<protein>
    <submittedName>
        <fullName evidence="4">Hsp20 family protein</fullName>
    </submittedName>
</protein>
<evidence type="ECO:0000256" key="1">
    <source>
        <dbReference type="PROSITE-ProRule" id="PRU00285"/>
    </source>
</evidence>
<name>A0A833N7X1_9BACT</name>
<dbReference type="RefSeq" id="WP_152211502.1">
    <property type="nucleotide sequence ID" value="NZ_WFLN01000004.1"/>
</dbReference>
<dbReference type="Proteomes" id="UP000442694">
    <property type="component" value="Unassembled WGS sequence"/>
</dbReference>
<dbReference type="InterPro" id="IPR008978">
    <property type="entry name" value="HSP20-like_chaperone"/>
</dbReference>
<feature type="domain" description="SHSP" evidence="3">
    <location>
        <begin position="36"/>
        <end position="149"/>
    </location>
</feature>
<evidence type="ECO:0000256" key="2">
    <source>
        <dbReference type="RuleBase" id="RU003616"/>
    </source>
</evidence>
<dbReference type="SUPFAM" id="SSF49764">
    <property type="entry name" value="HSP20-like chaperones"/>
    <property type="match status" value="1"/>
</dbReference>
<reference evidence="4 5" key="1">
    <citation type="submission" date="2019-10" db="EMBL/GenBank/DDBJ databases">
        <title>New genus of Silvanigrellaceae.</title>
        <authorList>
            <person name="Pitt A."/>
            <person name="Hahn M.W."/>
        </authorList>
    </citation>
    <scope>NUCLEOTIDE SEQUENCE [LARGE SCALE GENOMIC DNA]</scope>
    <source>
        <strain evidence="4 5">33A1-SZDP</strain>
    </source>
</reference>
<dbReference type="PROSITE" id="PS01031">
    <property type="entry name" value="SHSP"/>
    <property type="match status" value="1"/>
</dbReference>
<dbReference type="AlphaFoldDB" id="A0A833N7X1"/>
<comment type="similarity">
    <text evidence="1 2">Belongs to the small heat shock protein (HSP20) family.</text>
</comment>
<dbReference type="Pfam" id="PF00011">
    <property type="entry name" value="HSP20"/>
    <property type="match status" value="1"/>
</dbReference>
<accession>A0A833N7X1</accession>
<sequence>MYIRKFAKNYETLEPFFALQNDFGNLLNTLVRNKKEDFTNINPSTDLYEDKNNFYITMELAGIEQSDIQISLEKNMLSISGEKKNINQNENHKFYHQEIVNGKFNRTFEFQGSINDENIEASFKNGVLTVKVEKETEKKDEVKKIEIKS</sequence>
<dbReference type="InterPro" id="IPR031107">
    <property type="entry name" value="Small_HSP"/>
</dbReference>
<dbReference type="EMBL" id="WFLN01000004">
    <property type="protein sequence ID" value="KAB8033416.1"/>
    <property type="molecule type" value="Genomic_DNA"/>
</dbReference>
<evidence type="ECO:0000313" key="5">
    <source>
        <dbReference type="Proteomes" id="UP000442694"/>
    </source>
</evidence>
<dbReference type="InterPro" id="IPR002068">
    <property type="entry name" value="A-crystallin/Hsp20_dom"/>
</dbReference>
<organism evidence="4 5">
    <name type="scientific">Fluviispira multicolorata</name>
    <dbReference type="NCBI Taxonomy" id="2654512"/>
    <lineage>
        <taxon>Bacteria</taxon>
        <taxon>Pseudomonadati</taxon>
        <taxon>Bdellovibrionota</taxon>
        <taxon>Oligoflexia</taxon>
        <taxon>Silvanigrellales</taxon>
        <taxon>Silvanigrellaceae</taxon>
        <taxon>Fluviispira</taxon>
    </lineage>
</organism>
<evidence type="ECO:0000259" key="3">
    <source>
        <dbReference type="PROSITE" id="PS01031"/>
    </source>
</evidence>